<reference evidence="2 3" key="1">
    <citation type="submission" date="2018-08" db="EMBL/GenBank/DDBJ databases">
        <title>Genome and evolution of the arbuscular mycorrhizal fungus Diversispora epigaea (formerly Glomus versiforme) and its bacterial endosymbionts.</title>
        <authorList>
            <person name="Sun X."/>
            <person name="Fei Z."/>
            <person name="Harrison M."/>
        </authorList>
    </citation>
    <scope>NUCLEOTIDE SEQUENCE [LARGE SCALE GENOMIC DNA]</scope>
    <source>
        <strain evidence="2 3">IT104</strain>
    </source>
</reference>
<gene>
    <name evidence="2" type="ORF">Glove_97g119</name>
</gene>
<evidence type="ECO:0000256" key="1">
    <source>
        <dbReference type="SAM" id="SignalP"/>
    </source>
</evidence>
<organism evidence="2 3">
    <name type="scientific">Diversispora epigaea</name>
    <dbReference type="NCBI Taxonomy" id="1348612"/>
    <lineage>
        <taxon>Eukaryota</taxon>
        <taxon>Fungi</taxon>
        <taxon>Fungi incertae sedis</taxon>
        <taxon>Mucoromycota</taxon>
        <taxon>Glomeromycotina</taxon>
        <taxon>Glomeromycetes</taxon>
        <taxon>Diversisporales</taxon>
        <taxon>Diversisporaceae</taxon>
        <taxon>Diversispora</taxon>
    </lineage>
</organism>
<proteinExistence type="predicted"/>
<protein>
    <submittedName>
        <fullName evidence="2">Uncharacterized protein</fullName>
    </submittedName>
</protein>
<evidence type="ECO:0000313" key="3">
    <source>
        <dbReference type="Proteomes" id="UP000266861"/>
    </source>
</evidence>
<dbReference type="Proteomes" id="UP000266861">
    <property type="component" value="Unassembled WGS sequence"/>
</dbReference>
<dbReference type="OrthoDB" id="2446162at2759"/>
<comment type="caution">
    <text evidence="2">The sequence shown here is derived from an EMBL/GenBank/DDBJ whole genome shotgun (WGS) entry which is preliminary data.</text>
</comment>
<keyword evidence="3" id="KW-1185">Reference proteome</keyword>
<sequence length="229" mass="26184">MICVNLFLALSIAGFMQRYNKVIPNSFKSVSKINYEKLNSRPIRLVGCYSRNGLIVKFLLAKTIIDQKNYAFALFHAISRPGIYLQQTLSAGKVESMDHLFLVVHCYDGSASSYTKKNMTDLHSEGSEGDDEEDVCYNFEVEKSQEQEDFEIFGFKINIQDWNHVKPQKSDHLNNVLLDSLVVESVSNQTFITREILPKTTISFKSTSEFREYFGGKLETQKCAFTLNI</sequence>
<dbReference type="STRING" id="1348612.A0A397J8C6"/>
<name>A0A397J8C6_9GLOM</name>
<dbReference type="AlphaFoldDB" id="A0A397J8C6"/>
<dbReference type="EMBL" id="PQFF01000091">
    <property type="protein sequence ID" value="RHZ83302.1"/>
    <property type="molecule type" value="Genomic_DNA"/>
</dbReference>
<feature type="signal peptide" evidence="1">
    <location>
        <begin position="1"/>
        <end position="18"/>
    </location>
</feature>
<evidence type="ECO:0000313" key="2">
    <source>
        <dbReference type="EMBL" id="RHZ83302.1"/>
    </source>
</evidence>
<keyword evidence="1" id="KW-0732">Signal</keyword>
<accession>A0A397J8C6</accession>
<feature type="chain" id="PRO_5017245324" evidence="1">
    <location>
        <begin position="19"/>
        <end position="229"/>
    </location>
</feature>